<dbReference type="Pfam" id="PF03544">
    <property type="entry name" value="TonB_C"/>
    <property type="match status" value="1"/>
</dbReference>
<dbReference type="PANTHER" id="PTHR33446:SF2">
    <property type="entry name" value="PROTEIN TONB"/>
    <property type="match status" value="1"/>
</dbReference>
<reference evidence="13" key="1">
    <citation type="submission" date="2017-09" db="EMBL/GenBank/DDBJ databases">
        <authorList>
            <person name="Varghese N."/>
            <person name="Submissions S."/>
        </authorList>
    </citation>
    <scope>NUCLEOTIDE SEQUENCE [LARGE SCALE GENOMIC DNA]</scope>
    <source>
        <strain evidence="13">DSM 25885</strain>
    </source>
</reference>
<dbReference type="OrthoDB" id="1522859at2"/>
<dbReference type="NCBIfam" id="TIGR01352">
    <property type="entry name" value="tonB_Cterm"/>
    <property type="match status" value="1"/>
</dbReference>
<comment type="subcellular location">
    <subcellularLocation>
        <location evidence="1">Cell inner membrane</location>
        <topology evidence="1">Single-pass membrane protein</topology>
        <orientation evidence="1">Periplasmic side</orientation>
    </subcellularLocation>
</comment>
<evidence type="ECO:0000313" key="13">
    <source>
        <dbReference type="Proteomes" id="UP000219048"/>
    </source>
</evidence>
<dbReference type="GO" id="GO:0015031">
    <property type="term" value="P:protein transport"/>
    <property type="evidence" value="ECO:0007669"/>
    <property type="project" value="UniProtKB-KW"/>
</dbReference>
<evidence type="ECO:0000256" key="2">
    <source>
        <dbReference type="ARBA" id="ARBA00006555"/>
    </source>
</evidence>
<dbReference type="SUPFAM" id="SSF74653">
    <property type="entry name" value="TolA/TonB C-terminal domain"/>
    <property type="match status" value="1"/>
</dbReference>
<dbReference type="CDD" id="cd07341">
    <property type="entry name" value="M56_BlaR1_MecR1_like"/>
    <property type="match status" value="1"/>
</dbReference>
<keyword evidence="4" id="KW-1003">Cell membrane</keyword>
<feature type="domain" description="TonB C-terminal" evidence="11">
    <location>
        <begin position="409"/>
        <end position="498"/>
    </location>
</feature>
<comment type="similarity">
    <text evidence="2">Belongs to the TonB family.</text>
</comment>
<keyword evidence="3" id="KW-0813">Transport</keyword>
<gene>
    <name evidence="12" type="ORF">SAMN06265377_3087</name>
</gene>
<name>A0A285MVM8_9FLAO</name>
<dbReference type="RefSeq" id="WP_097046710.1">
    <property type="nucleotide sequence ID" value="NZ_OBEH01000005.1"/>
</dbReference>
<dbReference type="GO" id="GO:0098797">
    <property type="term" value="C:plasma membrane protein complex"/>
    <property type="evidence" value="ECO:0007669"/>
    <property type="project" value="TreeGrafter"/>
</dbReference>
<feature type="transmembrane region" description="Helical" evidence="10">
    <location>
        <begin position="6"/>
        <end position="22"/>
    </location>
</feature>
<dbReference type="AlphaFoldDB" id="A0A285MVM8"/>
<dbReference type="InterPro" id="IPR008756">
    <property type="entry name" value="Peptidase_M56"/>
</dbReference>
<dbReference type="Gene3D" id="3.30.1150.10">
    <property type="match status" value="1"/>
</dbReference>
<evidence type="ECO:0000256" key="7">
    <source>
        <dbReference type="ARBA" id="ARBA00022927"/>
    </source>
</evidence>
<dbReference type="InterPro" id="IPR051045">
    <property type="entry name" value="TonB-dependent_transducer"/>
</dbReference>
<evidence type="ECO:0000256" key="6">
    <source>
        <dbReference type="ARBA" id="ARBA00022692"/>
    </source>
</evidence>
<evidence type="ECO:0000256" key="9">
    <source>
        <dbReference type="ARBA" id="ARBA00023136"/>
    </source>
</evidence>
<protein>
    <submittedName>
        <fullName evidence="12">TonB family C-terminal domain-containing protein</fullName>
    </submittedName>
</protein>
<organism evidence="12 13">
    <name type="scientific">Flagellimonas pacifica</name>
    <dbReference type="NCBI Taxonomy" id="1247520"/>
    <lineage>
        <taxon>Bacteria</taxon>
        <taxon>Pseudomonadati</taxon>
        <taxon>Bacteroidota</taxon>
        <taxon>Flavobacteriia</taxon>
        <taxon>Flavobacteriales</taxon>
        <taxon>Flavobacteriaceae</taxon>
        <taxon>Flagellimonas</taxon>
    </lineage>
</organism>
<dbReference type="GO" id="GO:0031992">
    <property type="term" value="F:energy transducer activity"/>
    <property type="evidence" value="ECO:0007669"/>
    <property type="project" value="TreeGrafter"/>
</dbReference>
<dbReference type="InterPro" id="IPR037682">
    <property type="entry name" value="TonB_C"/>
</dbReference>
<keyword evidence="5" id="KW-0997">Cell inner membrane</keyword>
<dbReference type="Pfam" id="PF05569">
    <property type="entry name" value="Peptidase_M56"/>
    <property type="match status" value="1"/>
</dbReference>
<keyword evidence="8 10" id="KW-1133">Transmembrane helix</keyword>
<evidence type="ECO:0000256" key="1">
    <source>
        <dbReference type="ARBA" id="ARBA00004383"/>
    </source>
</evidence>
<proteinExistence type="inferred from homology"/>
<evidence type="ECO:0000256" key="5">
    <source>
        <dbReference type="ARBA" id="ARBA00022519"/>
    </source>
</evidence>
<keyword evidence="7" id="KW-0653">Protein transport</keyword>
<dbReference type="GO" id="GO:0055085">
    <property type="term" value="P:transmembrane transport"/>
    <property type="evidence" value="ECO:0007669"/>
    <property type="project" value="InterPro"/>
</dbReference>
<keyword evidence="13" id="KW-1185">Reference proteome</keyword>
<dbReference type="EMBL" id="OBEH01000005">
    <property type="protein sequence ID" value="SNZ01250.1"/>
    <property type="molecule type" value="Genomic_DNA"/>
</dbReference>
<feature type="transmembrane region" description="Helical" evidence="10">
    <location>
        <begin position="92"/>
        <end position="110"/>
    </location>
</feature>
<dbReference type="PROSITE" id="PS52015">
    <property type="entry name" value="TONB_CTD"/>
    <property type="match status" value="1"/>
</dbReference>
<sequence>MIQYILETIVIQLVFLLVYDLFLKKETFFQRNRAYLLGTFILSLFLPWIKIEAFKTVVPENLVQYQQFFWQLDEVVLFANNSENGFWENINWGYIFLGAGALIMTIWLAAKLNRIYKLKKSGIIFQEKDFIKVIVPKSEQAFSFFRNVFMGADIPNEKQENILAHEMVHVKQRHSMDLMFFEVMRIVFWFNPLVYVYQNRISELHEFIADAQASKTDKKKQYELLLSEVFQSQNFSLVNQFHKKSLIKKRIVMLTREKSKAIYQFKYAMLLPLLLGMLLYTSCEKEEKIEKEAIELIPLDGTVVVALKDGLINFEVENLDNLTTDEKQRQEKLLEEVSKSKITTTIIMNDKVGNSAEFQMKEGTIFSMSVNKQSGSTLNLEENASVPFGVIEEAPIFPGCEDAVDKRKCFQEKMQRHIRKNFRYPEEAHKLGVQGKVYIIFKISKDGTITNIRTRGPHKSLEDEAQRIIKRLPQMQPGKQKGEVVEVPFSIPITFKLQ</sequence>
<evidence type="ECO:0000313" key="12">
    <source>
        <dbReference type="EMBL" id="SNZ01250.1"/>
    </source>
</evidence>
<accession>A0A285MVM8</accession>
<evidence type="ECO:0000256" key="3">
    <source>
        <dbReference type="ARBA" id="ARBA00022448"/>
    </source>
</evidence>
<keyword evidence="9 10" id="KW-0472">Membrane</keyword>
<evidence type="ECO:0000256" key="4">
    <source>
        <dbReference type="ARBA" id="ARBA00022475"/>
    </source>
</evidence>
<evidence type="ECO:0000256" key="8">
    <source>
        <dbReference type="ARBA" id="ARBA00022989"/>
    </source>
</evidence>
<dbReference type="Proteomes" id="UP000219048">
    <property type="component" value="Unassembled WGS sequence"/>
</dbReference>
<dbReference type="InterPro" id="IPR006260">
    <property type="entry name" value="TonB/TolA_C"/>
</dbReference>
<keyword evidence="6 10" id="KW-0812">Transmembrane</keyword>
<evidence type="ECO:0000259" key="11">
    <source>
        <dbReference type="PROSITE" id="PS52015"/>
    </source>
</evidence>
<dbReference type="PANTHER" id="PTHR33446">
    <property type="entry name" value="PROTEIN TONB-RELATED"/>
    <property type="match status" value="1"/>
</dbReference>
<evidence type="ECO:0000256" key="10">
    <source>
        <dbReference type="SAM" id="Phobius"/>
    </source>
</evidence>